<keyword evidence="1" id="KW-1133">Transmembrane helix</keyword>
<name>A0A6V8K9Q1_9ACTN</name>
<feature type="transmembrane region" description="Helical" evidence="1">
    <location>
        <begin position="39"/>
        <end position="57"/>
    </location>
</feature>
<evidence type="ECO:0000256" key="1">
    <source>
        <dbReference type="SAM" id="Phobius"/>
    </source>
</evidence>
<dbReference type="EMBL" id="BLPF01000002">
    <property type="protein sequence ID" value="GFJ81943.1"/>
    <property type="molecule type" value="Genomic_DNA"/>
</dbReference>
<comment type="caution">
    <text evidence="2">The sequence shown here is derived from an EMBL/GenBank/DDBJ whole genome shotgun (WGS) entry which is preliminary data.</text>
</comment>
<sequence length="140" mass="15308">MPFVVLWWMLLERIANNHKSRSTRSGKTAAKRTRCGRAFVVIISTTLGAMSGVVSRFGDPNSRIGRWFFMPSQFNSAVFCLLGSVFLLAPMALIDSWVFGYDYSARHETTLYSMAIGLLAGTGSGVTIGIIAFVTSGLDE</sequence>
<feature type="transmembrane region" description="Helical" evidence="1">
    <location>
        <begin position="111"/>
        <end position="134"/>
    </location>
</feature>
<keyword evidence="1" id="KW-0812">Transmembrane</keyword>
<keyword evidence="3" id="KW-1185">Reference proteome</keyword>
<proteinExistence type="predicted"/>
<feature type="transmembrane region" description="Helical" evidence="1">
    <location>
        <begin position="78"/>
        <end position="99"/>
    </location>
</feature>
<evidence type="ECO:0000313" key="2">
    <source>
        <dbReference type="EMBL" id="GFJ81943.1"/>
    </source>
</evidence>
<reference evidence="2 3" key="1">
    <citation type="submission" date="2020-03" db="EMBL/GenBank/DDBJ databases">
        <title>Whole genome shotgun sequence of Phytohabitans houttuyneae NBRC 108639.</title>
        <authorList>
            <person name="Komaki H."/>
            <person name="Tamura T."/>
        </authorList>
    </citation>
    <scope>NUCLEOTIDE SEQUENCE [LARGE SCALE GENOMIC DNA]</scope>
    <source>
        <strain evidence="2 3">NBRC 108639</strain>
    </source>
</reference>
<keyword evidence="1" id="KW-0472">Membrane</keyword>
<reference evidence="2 3" key="2">
    <citation type="submission" date="2020-03" db="EMBL/GenBank/DDBJ databases">
        <authorList>
            <person name="Ichikawa N."/>
            <person name="Kimura A."/>
            <person name="Kitahashi Y."/>
            <person name="Uohara A."/>
        </authorList>
    </citation>
    <scope>NUCLEOTIDE SEQUENCE [LARGE SCALE GENOMIC DNA]</scope>
    <source>
        <strain evidence="2 3">NBRC 108639</strain>
    </source>
</reference>
<gene>
    <name evidence="2" type="ORF">Phou_061230</name>
</gene>
<dbReference type="Proteomes" id="UP000482800">
    <property type="component" value="Unassembled WGS sequence"/>
</dbReference>
<accession>A0A6V8K9Q1</accession>
<evidence type="ECO:0000313" key="3">
    <source>
        <dbReference type="Proteomes" id="UP000482800"/>
    </source>
</evidence>
<protein>
    <submittedName>
        <fullName evidence="2">Uncharacterized protein</fullName>
    </submittedName>
</protein>
<organism evidence="2 3">
    <name type="scientific">Phytohabitans houttuyneae</name>
    <dbReference type="NCBI Taxonomy" id="1076126"/>
    <lineage>
        <taxon>Bacteria</taxon>
        <taxon>Bacillati</taxon>
        <taxon>Actinomycetota</taxon>
        <taxon>Actinomycetes</taxon>
        <taxon>Micromonosporales</taxon>
        <taxon>Micromonosporaceae</taxon>
    </lineage>
</organism>
<dbReference type="AlphaFoldDB" id="A0A6V8K9Q1"/>